<reference evidence="1" key="1">
    <citation type="journal article" date="2017" name="Nature">
        <title>The sunflower genome provides insights into oil metabolism, flowering and Asterid evolution.</title>
        <authorList>
            <person name="Badouin H."/>
            <person name="Gouzy J."/>
            <person name="Grassa C.J."/>
            <person name="Murat F."/>
            <person name="Staton S.E."/>
            <person name="Cottret L."/>
            <person name="Lelandais-Briere C."/>
            <person name="Owens G.L."/>
            <person name="Carrere S."/>
            <person name="Mayjonade B."/>
            <person name="Legrand L."/>
            <person name="Gill N."/>
            <person name="Kane N.C."/>
            <person name="Bowers J.E."/>
            <person name="Hubner S."/>
            <person name="Bellec A."/>
            <person name="Berard A."/>
            <person name="Berges H."/>
            <person name="Blanchet N."/>
            <person name="Boniface M.C."/>
            <person name="Brunel D."/>
            <person name="Catrice O."/>
            <person name="Chaidir N."/>
            <person name="Claudel C."/>
            <person name="Donnadieu C."/>
            <person name="Faraut T."/>
            <person name="Fievet G."/>
            <person name="Helmstetter N."/>
            <person name="King M."/>
            <person name="Knapp S.J."/>
            <person name="Lai Z."/>
            <person name="Le Paslier M.C."/>
            <person name="Lippi Y."/>
            <person name="Lorenzon L."/>
            <person name="Mandel J.R."/>
            <person name="Marage G."/>
            <person name="Marchand G."/>
            <person name="Marquand E."/>
            <person name="Bret-Mestries E."/>
            <person name="Morien E."/>
            <person name="Nambeesan S."/>
            <person name="Nguyen T."/>
            <person name="Pegot-Espagnet P."/>
            <person name="Pouilly N."/>
            <person name="Raftis F."/>
            <person name="Sallet E."/>
            <person name="Schiex T."/>
            <person name="Thomas J."/>
            <person name="Vandecasteele C."/>
            <person name="Vares D."/>
            <person name="Vear F."/>
            <person name="Vautrin S."/>
            <person name="Crespi M."/>
            <person name="Mangin B."/>
            <person name="Burke J.M."/>
            <person name="Salse J."/>
            <person name="Munos S."/>
            <person name="Vincourt P."/>
            <person name="Rieseberg L.H."/>
            <person name="Langlade N.B."/>
        </authorList>
    </citation>
    <scope>NUCLEOTIDE SEQUENCE</scope>
    <source>
        <tissue evidence="1">Leaves</tissue>
    </source>
</reference>
<evidence type="ECO:0000313" key="2">
    <source>
        <dbReference type="Proteomes" id="UP000215914"/>
    </source>
</evidence>
<dbReference type="Gramene" id="mRNA:HanXRQr2_Chr03g0089921">
    <property type="protein sequence ID" value="mRNA:HanXRQr2_Chr03g0089921"/>
    <property type="gene ID" value="HanXRQr2_Chr03g0089921"/>
</dbReference>
<name>A0A9K3NU49_HELAN</name>
<dbReference type="Proteomes" id="UP000215914">
    <property type="component" value="Unassembled WGS sequence"/>
</dbReference>
<dbReference type="AlphaFoldDB" id="A0A9K3NU49"/>
<sequence>MFGDVATRARRRVIKSGAIRGLKERSKVNFSKLTDEDQAR</sequence>
<organism evidence="1 2">
    <name type="scientific">Helianthus annuus</name>
    <name type="common">Common sunflower</name>
    <dbReference type="NCBI Taxonomy" id="4232"/>
    <lineage>
        <taxon>Eukaryota</taxon>
        <taxon>Viridiplantae</taxon>
        <taxon>Streptophyta</taxon>
        <taxon>Embryophyta</taxon>
        <taxon>Tracheophyta</taxon>
        <taxon>Spermatophyta</taxon>
        <taxon>Magnoliopsida</taxon>
        <taxon>eudicotyledons</taxon>
        <taxon>Gunneridae</taxon>
        <taxon>Pentapetalae</taxon>
        <taxon>asterids</taxon>
        <taxon>campanulids</taxon>
        <taxon>Asterales</taxon>
        <taxon>Asteraceae</taxon>
        <taxon>Asteroideae</taxon>
        <taxon>Heliantheae alliance</taxon>
        <taxon>Heliantheae</taxon>
        <taxon>Helianthus</taxon>
    </lineage>
</organism>
<accession>A0A9K3NU49</accession>
<proteinExistence type="predicted"/>
<gene>
    <name evidence="1" type="ORF">HanXRQr2_Chr03g0089921</name>
</gene>
<protein>
    <submittedName>
        <fullName evidence="1">Uncharacterized protein</fullName>
    </submittedName>
</protein>
<comment type="caution">
    <text evidence="1">The sequence shown here is derived from an EMBL/GenBank/DDBJ whole genome shotgun (WGS) entry which is preliminary data.</text>
</comment>
<keyword evidence="2" id="KW-1185">Reference proteome</keyword>
<dbReference type="EMBL" id="MNCJ02000318">
    <property type="protein sequence ID" value="KAF5812736.1"/>
    <property type="molecule type" value="Genomic_DNA"/>
</dbReference>
<evidence type="ECO:0000313" key="1">
    <source>
        <dbReference type="EMBL" id="KAF5812736.1"/>
    </source>
</evidence>
<reference evidence="1" key="2">
    <citation type="submission" date="2020-06" db="EMBL/GenBank/DDBJ databases">
        <title>Helianthus annuus Genome sequencing and assembly Release 2.</title>
        <authorList>
            <person name="Gouzy J."/>
            <person name="Langlade N."/>
            <person name="Munos S."/>
        </authorList>
    </citation>
    <scope>NUCLEOTIDE SEQUENCE</scope>
    <source>
        <tissue evidence="1">Leaves</tissue>
    </source>
</reference>